<name>A0AAE0NSG0_9PEZI</name>
<protein>
    <submittedName>
        <fullName evidence="2">Uncharacterized protein</fullName>
    </submittedName>
</protein>
<reference evidence="2" key="1">
    <citation type="journal article" date="2023" name="Mol. Phylogenet. Evol.">
        <title>Genome-scale phylogeny and comparative genomics of the fungal order Sordariales.</title>
        <authorList>
            <person name="Hensen N."/>
            <person name="Bonometti L."/>
            <person name="Westerberg I."/>
            <person name="Brannstrom I.O."/>
            <person name="Guillou S."/>
            <person name="Cros-Aarteil S."/>
            <person name="Calhoun S."/>
            <person name="Haridas S."/>
            <person name="Kuo A."/>
            <person name="Mondo S."/>
            <person name="Pangilinan J."/>
            <person name="Riley R."/>
            <person name="LaButti K."/>
            <person name="Andreopoulos B."/>
            <person name="Lipzen A."/>
            <person name="Chen C."/>
            <person name="Yan M."/>
            <person name="Daum C."/>
            <person name="Ng V."/>
            <person name="Clum A."/>
            <person name="Steindorff A."/>
            <person name="Ohm R.A."/>
            <person name="Martin F."/>
            <person name="Silar P."/>
            <person name="Natvig D.O."/>
            <person name="Lalanne C."/>
            <person name="Gautier V."/>
            <person name="Ament-Velasquez S.L."/>
            <person name="Kruys A."/>
            <person name="Hutchinson M.I."/>
            <person name="Powell A.J."/>
            <person name="Barry K."/>
            <person name="Miller A.N."/>
            <person name="Grigoriev I.V."/>
            <person name="Debuchy R."/>
            <person name="Gladieux P."/>
            <person name="Hiltunen Thoren M."/>
            <person name="Johannesson H."/>
        </authorList>
    </citation>
    <scope>NUCLEOTIDE SEQUENCE</scope>
    <source>
        <strain evidence="2">CBS 232.78</strain>
    </source>
</reference>
<dbReference type="AlphaFoldDB" id="A0AAE0NSG0"/>
<dbReference type="EMBL" id="JAULSW010000003">
    <property type="protein sequence ID" value="KAK3386854.1"/>
    <property type="molecule type" value="Genomic_DNA"/>
</dbReference>
<accession>A0AAE0NSG0</accession>
<feature type="compositionally biased region" description="Low complexity" evidence="1">
    <location>
        <begin position="211"/>
        <end position="222"/>
    </location>
</feature>
<keyword evidence="3" id="KW-1185">Reference proteome</keyword>
<feature type="region of interest" description="Disordered" evidence="1">
    <location>
        <begin position="206"/>
        <end position="255"/>
    </location>
</feature>
<reference evidence="2" key="2">
    <citation type="submission" date="2023-06" db="EMBL/GenBank/DDBJ databases">
        <authorList>
            <consortium name="Lawrence Berkeley National Laboratory"/>
            <person name="Haridas S."/>
            <person name="Hensen N."/>
            <person name="Bonometti L."/>
            <person name="Westerberg I."/>
            <person name="Brannstrom I.O."/>
            <person name="Guillou S."/>
            <person name="Cros-Aarteil S."/>
            <person name="Calhoun S."/>
            <person name="Kuo A."/>
            <person name="Mondo S."/>
            <person name="Pangilinan J."/>
            <person name="Riley R."/>
            <person name="LaButti K."/>
            <person name="Andreopoulos B."/>
            <person name="Lipzen A."/>
            <person name="Chen C."/>
            <person name="Yanf M."/>
            <person name="Daum C."/>
            <person name="Ng V."/>
            <person name="Clum A."/>
            <person name="Steindorff A."/>
            <person name="Ohm R."/>
            <person name="Martin F."/>
            <person name="Silar P."/>
            <person name="Natvig D."/>
            <person name="Lalanne C."/>
            <person name="Gautier V."/>
            <person name="Ament-velasquez S.L."/>
            <person name="Kruys A."/>
            <person name="Hutchinson M.I."/>
            <person name="Powell A.J."/>
            <person name="Barry K."/>
            <person name="Miller A.N."/>
            <person name="Grigoriev I.V."/>
            <person name="Debuchy R."/>
            <person name="Gladieux P."/>
            <person name="Thoren M.H."/>
            <person name="Johannesson H."/>
        </authorList>
    </citation>
    <scope>NUCLEOTIDE SEQUENCE</scope>
    <source>
        <strain evidence="2">CBS 232.78</strain>
    </source>
</reference>
<feature type="compositionally biased region" description="Acidic residues" evidence="1">
    <location>
        <begin position="244"/>
        <end position="254"/>
    </location>
</feature>
<proteinExistence type="predicted"/>
<evidence type="ECO:0000313" key="3">
    <source>
        <dbReference type="Proteomes" id="UP001285441"/>
    </source>
</evidence>
<evidence type="ECO:0000256" key="1">
    <source>
        <dbReference type="SAM" id="MobiDB-lite"/>
    </source>
</evidence>
<organism evidence="2 3">
    <name type="scientific">Podospora didyma</name>
    <dbReference type="NCBI Taxonomy" id="330526"/>
    <lineage>
        <taxon>Eukaryota</taxon>
        <taxon>Fungi</taxon>
        <taxon>Dikarya</taxon>
        <taxon>Ascomycota</taxon>
        <taxon>Pezizomycotina</taxon>
        <taxon>Sordariomycetes</taxon>
        <taxon>Sordariomycetidae</taxon>
        <taxon>Sordariales</taxon>
        <taxon>Podosporaceae</taxon>
        <taxon>Podospora</taxon>
    </lineage>
</organism>
<gene>
    <name evidence="2" type="ORF">B0H63DRAFT_141522</name>
</gene>
<feature type="compositionally biased region" description="Low complexity" evidence="1">
    <location>
        <begin position="337"/>
        <end position="346"/>
    </location>
</feature>
<dbReference type="Proteomes" id="UP001285441">
    <property type="component" value="Unassembled WGS sequence"/>
</dbReference>
<comment type="caution">
    <text evidence="2">The sequence shown here is derived from an EMBL/GenBank/DDBJ whole genome shotgun (WGS) entry which is preliminary data.</text>
</comment>
<feature type="region of interest" description="Disordered" evidence="1">
    <location>
        <begin position="337"/>
        <end position="356"/>
    </location>
</feature>
<sequence length="417" mass="45425">MDIETDAIISVDSYDKFGLSDRRRVSHERVQDFLTRGLLTQDAVLERYTQALSDNLATNATNGDDAVSSIKQAFHQLKDPETGYISKESFGNVVKGKLSGGQGTGVSQLFDILTWHAAFPFPQSSHPACNVPAVVDEDGFLRAVCLLTRNPPPRYAPRFPTAVHRLYSGSWGHHDGWLVAARGKDGRDLRRRLFRSLAVLVEPELDEVSRSTTTASPPTTTTIPVPRFIMYQPRGGNNTPQPSGEEEAGEDDEQPGQQQVIVMADEKEQTIDIQDVLAECPPEQDALTANPLRESYDGLVVDDSLLPPQPHDLARLHIPKAELVALLRLLLHASASGGQQQQQDQNRGGEEDTAAAAAAAELTALAERLDGGDDDEQPLYIDWASFDAMLSSSQTEHVANSLSSIISVFQAPLGGQN</sequence>
<evidence type="ECO:0000313" key="2">
    <source>
        <dbReference type="EMBL" id="KAK3386854.1"/>
    </source>
</evidence>